<dbReference type="Gene3D" id="3.40.960.10">
    <property type="entry name" value="VSR Endonuclease"/>
    <property type="match status" value="1"/>
</dbReference>
<evidence type="ECO:0000313" key="3">
    <source>
        <dbReference type="Proteomes" id="UP000476511"/>
    </source>
</evidence>
<gene>
    <name evidence="2" type="ORF">GJR97_05365</name>
</gene>
<dbReference type="SUPFAM" id="SSF52980">
    <property type="entry name" value="Restriction endonuclease-like"/>
    <property type="match status" value="1"/>
</dbReference>
<dbReference type="AlphaFoldDB" id="A0A6L5R0P4"/>
<dbReference type="InterPro" id="IPR011335">
    <property type="entry name" value="Restrct_endonuc-II-like"/>
</dbReference>
<protein>
    <submittedName>
        <fullName evidence="2">DUF559 domain-containing protein</fullName>
    </submittedName>
</protein>
<dbReference type="EMBL" id="WKJD01000008">
    <property type="protein sequence ID" value="MRX43154.1"/>
    <property type="molecule type" value="Genomic_DNA"/>
</dbReference>
<feature type="domain" description="DUF559" evidence="1">
    <location>
        <begin position="224"/>
        <end position="272"/>
    </location>
</feature>
<keyword evidence="3" id="KW-1185">Reference proteome</keyword>
<accession>A0A6L5R0P4</accession>
<dbReference type="Pfam" id="PF04480">
    <property type="entry name" value="DUF559"/>
    <property type="match status" value="1"/>
</dbReference>
<name>A0A6L5R0P4_9MICO</name>
<reference evidence="2 3" key="1">
    <citation type="submission" date="2019-11" db="EMBL/GenBank/DDBJ databases">
        <title>Agromyces kandeliae sp. nov., isolated from mangrove soil.</title>
        <authorList>
            <person name="Wang R."/>
        </authorList>
    </citation>
    <scope>NUCLEOTIDE SEQUENCE [LARGE SCALE GENOMIC DNA]</scope>
    <source>
        <strain evidence="2 3">Q22</strain>
    </source>
</reference>
<comment type="caution">
    <text evidence="2">The sequence shown here is derived from an EMBL/GenBank/DDBJ whole genome shotgun (WGS) entry which is preliminary data.</text>
</comment>
<evidence type="ECO:0000313" key="2">
    <source>
        <dbReference type="EMBL" id="MRX43154.1"/>
    </source>
</evidence>
<sequence length="316" mass="34775">MPEELAGTAFSVARARRAGVGAGRLRGSDLARPFHGVRLPASVDLDVLAVCRAYAERMRPCEAFSHRTAGALHGLPVAGRRPDGTIDVAAVEPNGLPRARGVRGHRIRPEFVRVGTIHGVRVVSAIDAWCQLAGELTERELVVIGDALVRRRHPSATLDGLQRAVARTAGRRGHRRLVRALSRVRPRTDSPAETLLRLDLVDAGLPEPDVNVPIHDASGRQIAIGDLVYARWRVLVEYDGEHHRNDRAQYSRDVDRLDDLAHAGWRVIRFNAAHRGRRRVDRIDRVRAALIAAGWGPVELSPVELSPVELRPAAPR</sequence>
<dbReference type="Proteomes" id="UP000476511">
    <property type="component" value="Unassembled WGS sequence"/>
</dbReference>
<dbReference type="InterPro" id="IPR007569">
    <property type="entry name" value="DUF559"/>
</dbReference>
<evidence type="ECO:0000259" key="1">
    <source>
        <dbReference type="Pfam" id="PF04480"/>
    </source>
</evidence>
<organism evidence="2 3">
    <name type="scientific">Agromyces kandeliae</name>
    <dbReference type="NCBI Taxonomy" id="2666141"/>
    <lineage>
        <taxon>Bacteria</taxon>
        <taxon>Bacillati</taxon>
        <taxon>Actinomycetota</taxon>
        <taxon>Actinomycetes</taxon>
        <taxon>Micrococcales</taxon>
        <taxon>Microbacteriaceae</taxon>
        <taxon>Agromyces</taxon>
    </lineage>
</organism>
<proteinExistence type="predicted"/>